<dbReference type="AlphaFoldDB" id="H2YPK7"/>
<dbReference type="Gene3D" id="3.90.780.10">
    <property type="entry name" value="5'-Nucleotidase, C-terminal domain"/>
    <property type="match status" value="1"/>
</dbReference>
<name>H2YPK7_CIOSA</name>
<dbReference type="InterPro" id="IPR008334">
    <property type="entry name" value="5'-Nucleotdase_C"/>
</dbReference>
<keyword evidence="4" id="KW-1185">Reference proteome</keyword>
<reference evidence="3" key="2">
    <citation type="submission" date="2025-08" db="UniProtKB">
        <authorList>
            <consortium name="Ensembl"/>
        </authorList>
    </citation>
    <scope>IDENTIFICATION</scope>
</reference>
<dbReference type="SUPFAM" id="SSF55816">
    <property type="entry name" value="5'-nucleotidase (syn. UDP-sugar hydrolase), C-terminal domain"/>
    <property type="match status" value="1"/>
</dbReference>
<proteinExistence type="inferred from homology"/>
<reference evidence="3" key="3">
    <citation type="submission" date="2025-09" db="UniProtKB">
        <authorList>
            <consortium name="Ensembl"/>
        </authorList>
    </citation>
    <scope>IDENTIFICATION</scope>
</reference>
<dbReference type="PANTHER" id="PTHR11575">
    <property type="entry name" value="5'-NUCLEOTIDASE-RELATED"/>
    <property type="match status" value="1"/>
</dbReference>
<reference evidence="4" key="1">
    <citation type="submission" date="2003-08" db="EMBL/GenBank/DDBJ databases">
        <authorList>
            <person name="Birren B."/>
            <person name="Nusbaum C."/>
            <person name="Abebe A."/>
            <person name="Abouelleil A."/>
            <person name="Adekoya E."/>
            <person name="Ait-zahra M."/>
            <person name="Allen N."/>
            <person name="Allen T."/>
            <person name="An P."/>
            <person name="Anderson M."/>
            <person name="Anderson S."/>
            <person name="Arachchi H."/>
            <person name="Armbruster J."/>
            <person name="Bachantsang P."/>
            <person name="Baldwin J."/>
            <person name="Barry A."/>
            <person name="Bayul T."/>
            <person name="Blitshsteyn B."/>
            <person name="Bloom T."/>
            <person name="Blye J."/>
            <person name="Boguslavskiy L."/>
            <person name="Borowsky M."/>
            <person name="Boukhgalter B."/>
            <person name="Brunache A."/>
            <person name="Butler J."/>
            <person name="Calixte N."/>
            <person name="Calvo S."/>
            <person name="Camarata J."/>
            <person name="Campo K."/>
            <person name="Chang J."/>
            <person name="Cheshatsang Y."/>
            <person name="Citroen M."/>
            <person name="Collymore A."/>
            <person name="Considine T."/>
            <person name="Cook A."/>
            <person name="Cooke P."/>
            <person name="Corum B."/>
            <person name="Cuomo C."/>
            <person name="David R."/>
            <person name="Dawoe T."/>
            <person name="Degray S."/>
            <person name="Dodge S."/>
            <person name="Dooley K."/>
            <person name="Dorje P."/>
            <person name="Dorjee K."/>
            <person name="Dorris L."/>
            <person name="Duffey N."/>
            <person name="Dupes A."/>
            <person name="Elkins T."/>
            <person name="Engels R."/>
            <person name="Erickson J."/>
            <person name="Farina A."/>
            <person name="Faro S."/>
            <person name="Ferreira P."/>
            <person name="Fischer H."/>
            <person name="Fitzgerald M."/>
            <person name="Foley K."/>
            <person name="Gage D."/>
            <person name="Galagan J."/>
            <person name="Gearin G."/>
            <person name="Gnerre S."/>
            <person name="Gnirke A."/>
            <person name="Goyette A."/>
            <person name="Graham J."/>
            <person name="Grandbois E."/>
            <person name="Gyaltsen K."/>
            <person name="Hafez N."/>
            <person name="Hagopian D."/>
            <person name="Hagos B."/>
            <person name="Hall J."/>
            <person name="Hatcher B."/>
            <person name="Heller A."/>
            <person name="Higgins H."/>
            <person name="Honan T."/>
            <person name="Horn A."/>
            <person name="Houde N."/>
            <person name="Hughes L."/>
            <person name="Hulme W."/>
            <person name="Husby E."/>
            <person name="Iliev I."/>
            <person name="Jaffe D."/>
            <person name="Jones C."/>
            <person name="Kamal M."/>
            <person name="Kamat A."/>
            <person name="Kamvysselis M."/>
            <person name="Karlsson E."/>
            <person name="Kells C."/>
            <person name="Kieu A."/>
            <person name="Kisner P."/>
            <person name="Kodira C."/>
            <person name="Kulbokas E."/>
            <person name="Labutti K."/>
            <person name="Lama D."/>
            <person name="Landers T."/>
            <person name="Leger J."/>
            <person name="Levine S."/>
            <person name="Lewis D."/>
            <person name="Lewis T."/>
            <person name="Lindblad-toh K."/>
            <person name="Liu X."/>
            <person name="Lokyitsang T."/>
            <person name="Lokyitsang Y."/>
            <person name="Lucien O."/>
            <person name="Lui A."/>
            <person name="Ma L.J."/>
            <person name="Mabbitt R."/>
            <person name="Macdonald J."/>
            <person name="Maclean C."/>
            <person name="Major J."/>
            <person name="Manning J."/>
            <person name="Marabella R."/>
            <person name="Maru K."/>
            <person name="Matthews C."/>
            <person name="Mauceli E."/>
            <person name="Mccarthy M."/>
            <person name="Mcdonough S."/>
            <person name="Mcghee T."/>
            <person name="Meldrim J."/>
            <person name="Meneus L."/>
            <person name="Mesirov J."/>
            <person name="Mihalev A."/>
            <person name="Mihova T."/>
            <person name="Mikkelsen T."/>
            <person name="Mlenga V."/>
            <person name="Moru K."/>
            <person name="Mozes J."/>
            <person name="Mulrain L."/>
            <person name="Munson G."/>
            <person name="Naylor J."/>
            <person name="Newes C."/>
            <person name="Nguyen C."/>
            <person name="Nguyen N."/>
            <person name="Nguyen T."/>
            <person name="Nicol R."/>
            <person name="Nielsen C."/>
            <person name="Nizzari M."/>
            <person name="Norbu C."/>
            <person name="Norbu N."/>
            <person name="O'donnell P."/>
            <person name="Okoawo O."/>
            <person name="O'leary S."/>
            <person name="Omotosho B."/>
            <person name="O'neill K."/>
            <person name="Osman S."/>
            <person name="Parker S."/>
            <person name="Perrin D."/>
            <person name="Phunkhang P."/>
            <person name="Piqani B."/>
            <person name="Purcell S."/>
            <person name="Rachupka T."/>
            <person name="Ramasamy U."/>
            <person name="Rameau R."/>
            <person name="Ray V."/>
            <person name="Raymond C."/>
            <person name="Retta R."/>
            <person name="Richardson S."/>
            <person name="Rise C."/>
            <person name="Rodriguez J."/>
            <person name="Rogers J."/>
            <person name="Rogov P."/>
            <person name="Rutman M."/>
            <person name="Schupbach R."/>
            <person name="Seaman C."/>
            <person name="Settipalli S."/>
            <person name="Sharpe T."/>
            <person name="Sheridan J."/>
            <person name="Sherpa N."/>
            <person name="Shi J."/>
            <person name="Smirnov S."/>
            <person name="Smith C."/>
            <person name="Sougnez C."/>
            <person name="Spencer B."/>
            <person name="Stalker J."/>
            <person name="Stange-thomann N."/>
            <person name="Stavropoulos S."/>
            <person name="Stetson K."/>
            <person name="Stone C."/>
            <person name="Stone S."/>
            <person name="Stubbs M."/>
            <person name="Talamas J."/>
            <person name="Tchuinga P."/>
            <person name="Tenzing P."/>
            <person name="Tesfaye S."/>
            <person name="Theodore J."/>
            <person name="Thoulutsang Y."/>
            <person name="Topham K."/>
            <person name="Towey S."/>
            <person name="Tsamla T."/>
            <person name="Tsomo N."/>
            <person name="Vallee D."/>
            <person name="Vassiliev H."/>
            <person name="Venkataraman V."/>
            <person name="Vinson J."/>
            <person name="Vo A."/>
            <person name="Wade C."/>
            <person name="Wang S."/>
            <person name="Wangchuk T."/>
            <person name="Wangdi T."/>
            <person name="Whittaker C."/>
            <person name="Wilkinson J."/>
            <person name="Wu Y."/>
            <person name="Wyman D."/>
            <person name="Yadav S."/>
            <person name="Yang S."/>
            <person name="Yang X."/>
            <person name="Yeager S."/>
            <person name="Yee E."/>
            <person name="Young G."/>
            <person name="Zainoun J."/>
            <person name="Zembeck L."/>
            <person name="Zimmer A."/>
            <person name="Zody M."/>
            <person name="Lander E."/>
        </authorList>
    </citation>
    <scope>NUCLEOTIDE SEQUENCE [LARGE SCALE GENOMIC DNA]</scope>
</reference>
<feature type="domain" description="5'-Nucleotidase C-terminal" evidence="2">
    <location>
        <begin position="38"/>
        <end position="183"/>
    </location>
</feature>
<dbReference type="HOGENOM" id="CLU_780656_0_0_1"/>
<dbReference type="GeneTree" id="ENSGT00530000063775"/>
<dbReference type="Ensembl" id="ENSCSAVT00000007359.1">
    <property type="protein sequence ID" value="ENSCSAVP00000007265.1"/>
    <property type="gene ID" value="ENSCSAVG00000004340.1"/>
</dbReference>
<organism evidence="3 4">
    <name type="scientific">Ciona savignyi</name>
    <name type="common">Pacific transparent sea squirt</name>
    <dbReference type="NCBI Taxonomy" id="51511"/>
    <lineage>
        <taxon>Eukaryota</taxon>
        <taxon>Metazoa</taxon>
        <taxon>Chordata</taxon>
        <taxon>Tunicata</taxon>
        <taxon>Ascidiacea</taxon>
        <taxon>Phlebobranchia</taxon>
        <taxon>Cionidae</taxon>
        <taxon>Ciona</taxon>
    </lineage>
</organism>
<dbReference type="InterPro" id="IPR036907">
    <property type="entry name" value="5'-Nucleotdase_C_sf"/>
</dbReference>
<dbReference type="PANTHER" id="PTHR11575:SF48">
    <property type="entry name" value="5'-NUCLEOTIDASE"/>
    <property type="match status" value="1"/>
</dbReference>
<comment type="similarity">
    <text evidence="1">Belongs to the 5'-nucleotidase family.</text>
</comment>
<dbReference type="Proteomes" id="UP000007875">
    <property type="component" value="Unassembled WGS sequence"/>
</dbReference>
<evidence type="ECO:0000259" key="2">
    <source>
        <dbReference type="Pfam" id="PF02872"/>
    </source>
</evidence>
<evidence type="ECO:0000313" key="3">
    <source>
        <dbReference type="Ensembl" id="ENSCSAVP00000007265.1"/>
    </source>
</evidence>
<evidence type="ECO:0000256" key="1">
    <source>
        <dbReference type="ARBA" id="ARBA00006654"/>
    </source>
</evidence>
<sequence length="355" mass="38895">MDIAEDPVMTNLVNRYTSVLEKSLEKCIGVMHTKLDGRFKMVRSRETELGNFVADIMASVTRADVVLINSGTFRSDGVHTSGDFRLHDLMTILPINDCVVSIVVTGAQLLEALENGVGVVPKYEGRFPQVSGVTFGFNPGAKPGCRVIQETVRVQGKPLDLERRYTMATKAYVARGKDGYSGLSKCQILTDPDSGPLLSTVVRNHIMNVSKLLEFEKNRNCKISISKDGRKVVCDDATLDPSHAFNETDIEEFEEPISAIQRDMKPVIDGNNNPGYAGNSPVSTLHLPTFISMGAVTDPDDVAGQKIEALRKKALSGNTGNNKLLAERSADPTQLRWQVLPLLEARIFHCESFAA</sequence>
<dbReference type="Pfam" id="PF02872">
    <property type="entry name" value="5_nucleotid_C"/>
    <property type="match status" value="1"/>
</dbReference>
<dbReference type="InterPro" id="IPR006179">
    <property type="entry name" value="5_nucleotidase/apyrase"/>
</dbReference>
<evidence type="ECO:0000313" key="4">
    <source>
        <dbReference type="Proteomes" id="UP000007875"/>
    </source>
</evidence>
<protein>
    <recommendedName>
        <fullName evidence="2">5'-Nucleotidase C-terminal domain-containing protein</fullName>
    </recommendedName>
</protein>
<dbReference type="GO" id="GO:0016787">
    <property type="term" value="F:hydrolase activity"/>
    <property type="evidence" value="ECO:0007669"/>
    <property type="project" value="InterPro"/>
</dbReference>
<accession>H2YPK7</accession>
<dbReference type="GO" id="GO:0009166">
    <property type="term" value="P:nucleotide catabolic process"/>
    <property type="evidence" value="ECO:0007669"/>
    <property type="project" value="InterPro"/>
</dbReference>